<evidence type="ECO:0000313" key="2">
    <source>
        <dbReference type="EMBL" id="SVA81797.1"/>
    </source>
</evidence>
<keyword evidence="1" id="KW-0812">Transmembrane</keyword>
<proteinExistence type="predicted"/>
<feature type="transmembrane region" description="Helical" evidence="1">
    <location>
        <begin position="68"/>
        <end position="88"/>
    </location>
</feature>
<keyword evidence="1" id="KW-1133">Transmembrane helix</keyword>
<evidence type="ECO:0000256" key="1">
    <source>
        <dbReference type="SAM" id="Phobius"/>
    </source>
</evidence>
<accession>A0A381YZA7</accession>
<name>A0A381YZA7_9ZZZZ</name>
<reference evidence="2" key="1">
    <citation type="submission" date="2018-05" db="EMBL/GenBank/DDBJ databases">
        <authorList>
            <person name="Lanie J.A."/>
            <person name="Ng W.-L."/>
            <person name="Kazmierczak K.M."/>
            <person name="Andrzejewski T.M."/>
            <person name="Davidsen T.M."/>
            <person name="Wayne K.J."/>
            <person name="Tettelin H."/>
            <person name="Glass J.I."/>
            <person name="Rusch D."/>
            <person name="Podicherti R."/>
            <person name="Tsui H.-C.T."/>
            <person name="Winkler M.E."/>
        </authorList>
    </citation>
    <scope>NUCLEOTIDE SEQUENCE</scope>
</reference>
<organism evidence="2">
    <name type="scientific">marine metagenome</name>
    <dbReference type="NCBI Taxonomy" id="408172"/>
    <lineage>
        <taxon>unclassified sequences</taxon>
        <taxon>metagenomes</taxon>
        <taxon>ecological metagenomes</taxon>
    </lineage>
</organism>
<gene>
    <name evidence="2" type="ORF">METZ01_LOCUS134651</name>
</gene>
<keyword evidence="1" id="KW-0472">Membrane</keyword>
<protein>
    <submittedName>
        <fullName evidence="2">Uncharacterized protein</fullName>
    </submittedName>
</protein>
<sequence length="97" mass="10875">MVKDDNDVTIVEIDRSTNKVESSSWYNKVSAEAIDKWRVFPRLLITLYGYAFYRCTEWFMTLSDPSNAQSAFVSIIVGAGAAWFGLYCGSGGSKKDK</sequence>
<dbReference type="EMBL" id="UINC01019326">
    <property type="protein sequence ID" value="SVA81797.1"/>
    <property type="molecule type" value="Genomic_DNA"/>
</dbReference>
<dbReference type="AlphaFoldDB" id="A0A381YZA7"/>